<protein>
    <submittedName>
        <fullName evidence="2">Uncharacterized protein</fullName>
    </submittedName>
</protein>
<proteinExistence type="predicted"/>
<dbReference type="Proteomes" id="UP000199063">
    <property type="component" value="Unassembled WGS sequence"/>
</dbReference>
<name>A0A1G9SQY5_9ACTN</name>
<dbReference type="AlphaFoldDB" id="A0A1G9SQY5"/>
<dbReference type="STRING" id="1196353.SAMN05444921_107174"/>
<dbReference type="EMBL" id="FNHI01000007">
    <property type="protein sequence ID" value="SDM37842.1"/>
    <property type="molecule type" value="Genomic_DNA"/>
</dbReference>
<feature type="region of interest" description="Disordered" evidence="1">
    <location>
        <begin position="19"/>
        <end position="46"/>
    </location>
</feature>
<evidence type="ECO:0000313" key="3">
    <source>
        <dbReference type="Proteomes" id="UP000199063"/>
    </source>
</evidence>
<evidence type="ECO:0000256" key="1">
    <source>
        <dbReference type="SAM" id="MobiDB-lite"/>
    </source>
</evidence>
<gene>
    <name evidence="2" type="ORF">SAMN05444921_107174</name>
</gene>
<sequence length="95" mass="10316">MRDLLARLLESLLRLVRPDAETASPPPFPAGTAVSAPRPAPPVRPHTAVLRGEDTALVRPYLLAHERRQTRWPELRLAVHGVDLLPAPGRAGVPA</sequence>
<keyword evidence="3" id="KW-1185">Reference proteome</keyword>
<accession>A0A1G9SQY5</accession>
<organism evidence="2 3">
    <name type="scientific">Streptomyces wuyuanensis</name>
    <dbReference type="NCBI Taxonomy" id="1196353"/>
    <lineage>
        <taxon>Bacteria</taxon>
        <taxon>Bacillati</taxon>
        <taxon>Actinomycetota</taxon>
        <taxon>Actinomycetes</taxon>
        <taxon>Kitasatosporales</taxon>
        <taxon>Streptomycetaceae</taxon>
        <taxon>Streptomyces</taxon>
    </lineage>
</organism>
<evidence type="ECO:0000313" key="2">
    <source>
        <dbReference type="EMBL" id="SDM37842.1"/>
    </source>
</evidence>
<reference evidence="3" key="1">
    <citation type="submission" date="2016-10" db="EMBL/GenBank/DDBJ databases">
        <authorList>
            <person name="Varghese N."/>
            <person name="Submissions S."/>
        </authorList>
    </citation>
    <scope>NUCLEOTIDE SEQUENCE [LARGE SCALE GENOMIC DNA]</scope>
    <source>
        <strain evidence="3">CGMCC 4.7042</strain>
    </source>
</reference>